<evidence type="ECO:0000313" key="2">
    <source>
        <dbReference type="EMBL" id="KTB32643.1"/>
    </source>
</evidence>
<dbReference type="AlphaFoldDB" id="A0A0W0F8F9"/>
<protein>
    <submittedName>
        <fullName evidence="2">Uncharacterized protein</fullName>
    </submittedName>
</protein>
<name>A0A0W0F8F9_MONRR</name>
<proteinExistence type="predicted"/>
<sequence>MITFVFFYDYLPAVSDLRTPNKGYNNPLDTIVATVPPVSEENVAKSLPPRSRQPAPSTLHRDIRHIPTFLISTYSNKDDEEHSKLLPSSFATNASTTIGGPATALMESGACICKSSSKYADGQTSPRLSRRSRRCGRKTHDNEVAVVGKVRPSLMLPKPPTLQVDMPIQSESQGQLQRGVDSPRTEETVHIRECRRYLAFKRPSRRVLRQNQRERARRYGRDVAKLNADENRSRSAQDDNDRAP</sequence>
<dbReference type="EMBL" id="LATX01002209">
    <property type="protein sequence ID" value="KTB32643.1"/>
    <property type="molecule type" value="Genomic_DNA"/>
</dbReference>
<reference evidence="2 3" key="1">
    <citation type="submission" date="2015-12" db="EMBL/GenBank/DDBJ databases">
        <title>Draft genome sequence of Moniliophthora roreri, the causal agent of frosty pod rot of cacao.</title>
        <authorList>
            <person name="Aime M.C."/>
            <person name="Diaz-Valderrama J.R."/>
            <person name="Kijpornyongpan T."/>
            <person name="Phillips-Mora W."/>
        </authorList>
    </citation>
    <scope>NUCLEOTIDE SEQUENCE [LARGE SCALE GENOMIC DNA]</scope>
    <source>
        <strain evidence="2 3">MCA 2952</strain>
    </source>
</reference>
<evidence type="ECO:0000256" key="1">
    <source>
        <dbReference type="SAM" id="MobiDB-lite"/>
    </source>
</evidence>
<dbReference type="Proteomes" id="UP000054988">
    <property type="component" value="Unassembled WGS sequence"/>
</dbReference>
<organism evidence="2 3">
    <name type="scientific">Moniliophthora roreri</name>
    <name type="common">Frosty pod rot fungus</name>
    <name type="synonym">Monilia roreri</name>
    <dbReference type="NCBI Taxonomy" id="221103"/>
    <lineage>
        <taxon>Eukaryota</taxon>
        <taxon>Fungi</taxon>
        <taxon>Dikarya</taxon>
        <taxon>Basidiomycota</taxon>
        <taxon>Agaricomycotina</taxon>
        <taxon>Agaricomycetes</taxon>
        <taxon>Agaricomycetidae</taxon>
        <taxon>Agaricales</taxon>
        <taxon>Marasmiineae</taxon>
        <taxon>Marasmiaceae</taxon>
        <taxon>Moniliophthora</taxon>
    </lineage>
</organism>
<feature type="compositionally biased region" description="Basic residues" evidence="1">
    <location>
        <begin position="128"/>
        <end position="137"/>
    </location>
</feature>
<evidence type="ECO:0000313" key="3">
    <source>
        <dbReference type="Proteomes" id="UP000054988"/>
    </source>
</evidence>
<accession>A0A0W0F8F9</accession>
<feature type="compositionally biased region" description="Basic and acidic residues" evidence="1">
    <location>
        <begin position="211"/>
        <end position="244"/>
    </location>
</feature>
<feature type="region of interest" description="Disordered" evidence="1">
    <location>
        <begin position="116"/>
        <end position="141"/>
    </location>
</feature>
<feature type="region of interest" description="Disordered" evidence="1">
    <location>
        <begin position="209"/>
        <end position="244"/>
    </location>
</feature>
<comment type="caution">
    <text evidence="2">The sequence shown here is derived from an EMBL/GenBank/DDBJ whole genome shotgun (WGS) entry which is preliminary data.</text>
</comment>
<gene>
    <name evidence="2" type="ORF">WG66_14797</name>
</gene>